<dbReference type="AlphaFoldDB" id="A0AAU9J2D1"/>
<organism evidence="7 8">
    <name type="scientific">Blepharisma stoltei</name>
    <dbReference type="NCBI Taxonomy" id="1481888"/>
    <lineage>
        <taxon>Eukaryota</taxon>
        <taxon>Sar</taxon>
        <taxon>Alveolata</taxon>
        <taxon>Ciliophora</taxon>
        <taxon>Postciliodesmatophora</taxon>
        <taxon>Heterotrichea</taxon>
        <taxon>Heterotrichida</taxon>
        <taxon>Blepharismidae</taxon>
        <taxon>Blepharisma</taxon>
    </lineage>
</organism>
<protein>
    <recommendedName>
        <fullName evidence="9">Cysteine protease</fullName>
    </recommendedName>
</protein>
<dbReference type="Pfam" id="PF08246">
    <property type="entry name" value="Inhibitor_I29"/>
    <property type="match status" value="1"/>
</dbReference>
<dbReference type="PANTHER" id="PTHR12411">
    <property type="entry name" value="CYSTEINE PROTEASE FAMILY C1-RELATED"/>
    <property type="match status" value="1"/>
</dbReference>
<evidence type="ECO:0000259" key="6">
    <source>
        <dbReference type="SMART" id="SM00848"/>
    </source>
</evidence>
<dbReference type="SMART" id="SM00848">
    <property type="entry name" value="Inhibitor_I29"/>
    <property type="match status" value="1"/>
</dbReference>
<gene>
    <name evidence="7" type="ORF">BSTOLATCC_MIC24076</name>
</gene>
<dbReference type="PROSITE" id="PS00139">
    <property type="entry name" value="THIOL_PROTEASE_CYS"/>
    <property type="match status" value="1"/>
</dbReference>
<dbReference type="GO" id="GO:0008234">
    <property type="term" value="F:cysteine-type peptidase activity"/>
    <property type="evidence" value="ECO:0007669"/>
    <property type="project" value="InterPro"/>
</dbReference>
<dbReference type="SMART" id="SM00645">
    <property type="entry name" value="Pept_C1"/>
    <property type="match status" value="1"/>
</dbReference>
<evidence type="ECO:0008006" key="9">
    <source>
        <dbReference type="Google" id="ProtNLM"/>
    </source>
</evidence>
<keyword evidence="2" id="KW-0865">Zymogen</keyword>
<keyword evidence="4" id="KW-1133">Transmembrane helix</keyword>
<dbReference type="SUPFAM" id="SSF54001">
    <property type="entry name" value="Cysteine proteinases"/>
    <property type="match status" value="1"/>
</dbReference>
<feature type="domain" description="Peptidase C1A papain C-terminal" evidence="5">
    <location>
        <begin position="135"/>
        <end position="348"/>
    </location>
</feature>
<comment type="caution">
    <text evidence="7">The sequence shown here is derived from an EMBL/GenBank/DDBJ whole genome shotgun (WGS) entry which is preliminary data.</text>
</comment>
<keyword evidence="4" id="KW-0472">Membrane</keyword>
<accession>A0AAU9J2D1</accession>
<dbReference type="InterPro" id="IPR013128">
    <property type="entry name" value="Peptidase_C1A"/>
</dbReference>
<dbReference type="FunFam" id="3.90.70.10:FF:000039">
    <property type="entry name" value="Cysteine proteinase 2, putative"/>
    <property type="match status" value="1"/>
</dbReference>
<dbReference type="InterPro" id="IPR000169">
    <property type="entry name" value="Pept_cys_AS"/>
</dbReference>
<feature type="transmembrane region" description="Helical" evidence="4">
    <location>
        <begin position="15"/>
        <end position="34"/>
    </location>
</feature>
<dbReference type="InterPro" id="IPR038765">
    <property type="entry name" value="Papain-like_cys_pep_sf"/>
</dbReference>
<dbReference type="InterPro" id="IPR000668">
    <property type="entry name" value="Peptidase_C1A_C"/>
</dbReference>
<proteinExistence type="inferred from homology"/>
<evidence type="ECO:0000259" key="5">
    <source>
        <dbReference type="SMART" id="SM00645"/>
    </source>
</evidence>
<dbReference type="EMBL" id="CAJZBQ010000023">
    <property type="protein sequence ID" value="CAG9319525.1"/>
    <property type="molecule type" value="Genomic_DNA"/>
</dbReference>
<dbReference type="InterPro" id="IPR025660">
    <property type="entry name" value="Pept_his_AS"/>
</dbReference>
<evidence type="ECO:0000313" key="7">
    <source>
        <dbReference type="EMBL" id="CAG9319525.1"/>
    </source>
</evidence>
<evidence type="ECO:0000256" key="2">
    <source>
        <dbReference type="ARBA" id="ARBA00023145"/>
    </source>
</evidence>
<dbReference type="Proteomes" id="UP001162131">
    <property type="component" value="Unassembled WGS sequence"/>
</dbReference>
<dbReference type="PROSITE" id="PS00639">
    <property type="entry name" value="THIOL_PROTEASE_HIS"/>
    <property type="match status" value="1"/>
</dbReference>
<dbReference type="CDD" id="cd02248">
    <property type="entry name" value="Peptidase_C1A"/>
    <property type="match status" value="1"/>
</dbReference>
<comment type="similarity">
    <text evidence="1">Belongs to the peptidase C1 family.</text>
</comment>
<keyword evidence="3" id="KW-1015">Disulfide bond</keyword>
<evidence type="ECO:0000313" key="8">
    <source>
        <dbReference type="Proteomes" id="UP001162131"/>
    </source>
</evidence>
<keyword evidence="4" id="KW-0812">Transmembrane</keyword>
<evidence type="ECO:0000256" key="4">
    <source>
        <dbReference type="SAM" id="Phobius"/>
    </source>
</evidence>
<evidence type="ECO:0000256" key="3">
    <source>
        <dbReference type="ARBA" id="ARBA00023157"/>
    </source>
</evidence>
<dbReference type="PRINTS" id="PR00705">
    <property type="entry name" value="PAPAIN"/>
</dbReference>
<keyword evidence="8" id="KW-1185">Reference proteome</keyword>
<dbReference type="Gene3D" id="3.90.70.10">
    <property type="entry name" value="Cysteine proteinases"/>
    <property type="match status" value="1"/>
</dbReference>
<dbReference type="InterPro" id="IPR039417">
    <property type="entry name" value="Peptidase_C1A_papain-like"/>
</dbReference>
<evidence type="ECO:0000256" key="1">
    <source>
        <dbReference type="ARBA" id="ARBA00008455"/>
    </source>
</evidence>
<dbReference type="InterPro" id="IPR013201">
    <property type="entry name" value="Prot_inhib_I29"/>
</dbReference>
<name>A0AAU9J2D1_9CILI</name>
<sequence>MDSLSFDTSSKKSKILYTSLALVGIICVVGTIALTSSNSSSPGLQQFQLEVEEFNHFLARHNKLYSTAEEYARRFKVFRDNSAFIRIHNSQAGSWVLKANQFADVSFAEFKSLYLGTKAQAHYTKRVAEENNVVIPDAIDWREAGAVTKVKNQGICGGCWAFSTTGAVEGAWFLANHTLVSLSEQELIDCSRSYGNEGCNGGLMDYGFEFVIQNGLTTEKHYKYTGRDGICNQTKVANVSATISGYVDVTPNNSTALLAALTHGPVSVGVQADQAAWQFYGGGVIDKSCGTNLDHGVLVVGFNRTTVPAYYIVKNSWGPSWGEDGYIRIAIKEGKGLCGIQMMPSYPIVNK</sequence>
<dbReference type="Pfam" id="PF00112">
    <property type="entry name" value="Peptidase_C1"/>
    <property type="match status" value="1"/>
</dbReference>
<dbReference type="GO" id="GO:0006508">
    <property type="term" value="P:proteolysis"/>
    <property type="evidence" value="ECO:0007669"/>
    <property type="project" value="InterPro"/>
</dbReference>
<reference evidence="7" key="1">
    <citation type="submission" date="2021-09" db="EMBL/GenBank/DDBJ databases">
        <authorList>
            <consortium name="AG Swart"/>
            <person name="Singh M."/>
            <person name="Singh A."/>
            <person name="Seah K."/>
            <person name="Emmerich C."/>
        </authorList>
    </citation>
    <scope>NUCLEOTIDE SEQUENCE</scope>
    <source>
        <strain evidence="7">ATCC30299</strain>
    </source>
</reference>
<feature type="domain" description="Cathepsin propeptide inhibitor" evidence="6">
    <location>
        <begin position="54"/>
        <end position="110"/>
    </location>
</feature>